<dbReference type="GO" id="GO:0046677">
    <property type="term" value="P:response to antibiotic"/>
    <property type="evidence" value="ECO:0007669"/>
    <property type="project" value="InterPro"/>
</dbReference>
<sequence>MQVPVSGPLSTIESITRQLNALDEIRGTTILLHSSLSSLGWVCGGAEAVVLAILSAIGPDGTLVVPTHTGDNSDPAEWQCPPVPREWHAIIRAASPPYNPPTSRTRGMGVIAETIRTWPGAVRSAHPQTSFAAVGPLAEWLMKGHEVDCRLGESSPLAKLEKVDAKVLLLGVGFDVCTAFHLAEYRVANNAEEHMKNNSFAIATEEGRQWITVTDIRISSDPFGDLGGDFQKAGLVIEGRVGNALVKLFKISEAVRYAEGWLQMQRK</sequence>
<dbReference type="PANTHER" id="PTHR11104">
    <property type="entry name" value="AMINOGLYCOSIDE N3-ACETYLTRANSFERASE"/>
    <property type="match status" value="1"/>
</dbReference>
<dbReference type="EMBL" id="SPNV01000097">
    <property type="protein sequence ID" value="KAF5861531.1"/>
    <property type="molecule type" value="Genomic_DNA"/>
</dbReference>
<reference evidence="4 5" key="1">
    <citation type="submission" date="2019-04" db="EMBL/GenBank/DDBJ databases">
        <title>Aspergillus burnettii sp. nov., novel species from soil in southeast Queensland.</title>
        <authorList>
            <person name="Gilchrist C.L.M."/>
            <person name="Pitt J.I."/>
            <person name="Lange L."/>
            <person name="Lacey H.J."/>
            <person name="Vuong D."/>
            <person name="Midgley D.J."/>
            <person name="Greenfield P."/>
            <person name="Bradbury M."/>
            <person name="Lacey E."/>
            <person name="Busk P.K."/>
            <person name="Pilgaard B."/>
            <person name="Chooi Y.H."/>
            <person name="Piggott A.M."/>
        </authorList>
    </citation>
    <scope>NUCLEOTIDE SEQUENCE [LARGE SCALE GENOMIC DNA]</scope>
    <source>
        <strain evidence="4 5">FRR 5400</strain>
    </source>
</reference>
<dbReference type="SUPFAM" id="SSF110710">
    <property type="entry name" value="TTHA0583/YokD-like"/>
    <property type="match status" value="1"/>
</dbReference>
<dbReference type="InterPro" id="IPR028345">
    <property type="entry name" value="Antibiotic_NAT-like"/>
</dbReference>
<dbReference type="PANTHER" id="PTHR11104:SF0">
    <property type="entry name" value="SPBETA PROPHAGE-DERIVED AMINOGLYCOSIDE N(3')-ACETYLTRANSFERASE-LIKE PROTEIN YOKD"/>
    <property type="match status" value="1"/>
</dbReference>
<name>A0A8H6A6L5_PETAA</name>
<dbReference type="GO" id="GO:0008080">
    <property type="term" value="F:N-acetyltransferase activity"/>
    <property type="evidence" value="ECO:0007669"/>
    <property type="project" value="InterPro"/>
</dbReference>
<comment type="caution">
    <text evidence="4">The sequence shown here is derived from an EMBL/GenBank/DDBJ whole genome shotgun (WGS) entry which is preliminary data.</text>
</comment>
<evidence type="ECO:0000256" key="3">
    <source>
        <dbReference type="ARBA" id="ARBA00023315"/>
    </source>
</evidence>
<organism evidence="4 5">
    <name type="scientific">Petromyces alliaceus</name>
    <name type="common">Aspergillus alliaceus</name>
    <dbReference type="NCBI Taxonomy" id="209559"/>
    <lineage>
        <taxon>Eukaryota</taxon>
        <taxon>Fungi</taxon>
        <taxon>Dikarya</taxon>
        <taxon>Ascomycota</taxon>
        <taxon>Pezizomycotina</taxon>
        <taxon>Eurotiomycetes</taxon>
        <taxon>Eurotiomycetidae</taxon>
        <taxon>Eurotiales</taxon>
        <taxon>Aspergillaceae</taxon>
        <taxon>Aspergillus</taxon>
        <taxon>Aspergillus subgen. Circumdati</taxon>
    </lineage>
</organism>
<dbReference type="AlphaFoldDB" id="A0A8H6A6L5"/>
<proteinExistence type="inferred from homology"/>
<evidence type="ECO:0000256" key="2">
    <source>
        <dbReference type="ARBA" id="ARBA00022679"/>
    </source>
</evidence>
<dbReference type="Proteomes" id="UP000541154">
    <property type="component" value="Unassembled WGS sequence"/>
</dbReference>
<dbReference type="InterPro" id="IPR003679">
    <property type="entry name" value="Amioglycoside_AcTrfase"/>
</dbReference>
<comment type="similarity">
    <text evidence="1">Belongs to the antibiotic N-acetyltransferase family.</text>
</comment>
<evidence type="ECO:0000256" key="1">
    <source>
        <dbReference type="ARBA" id="ARBA00006383"/>
    </source>
</evidence>
<keyword evidence="5" id="KW-1185">Reference proteome</keyword>
<dbReference type="Pfam" id="PF02522">
    <property type="entry name" value="Antibiotic_NAT"/>
    <property type="match status" value="1"/>
</dbReference>
<accession>A0A8H6A6L5</accession>
<gene>
    <name evidence="4" type="ORF">ETB97_012857</name>
</gene>
<keyword evidence="2" id="KW-0808">Transferase</keyword>
<evidence type="ECO:0008006" key="6">
    <source>
        <dbReference type="Google" id="ProtNLM"/>
    </source>
</evidence>
<evidence type="ECO:0000313" key="4">
    <source>
        <dbReference type="EMBL" id="KAF5861531.1"/>
    </source>
</evidence>
<keyword evidence="3" id="KW-0012">Acyltransferase</keyword>
<evidence type="ECO:0000313" key="5">
    <source>
        <dbReference type="Proteomes" id="UP000541154"/>
    </source>
</evidence>
<protein>
    <recommendedName>
        <fullName evidence="6">Aminoglycoside N(3)-acetyltransferase</fullName>
    </recommendedName>
</protein>